<gene>
    <name evidence="2" type="ORF">B5V02_18290</name>
</gene>
<protein>
    <submittedName>
        <fullName evidence="2">Uncharacterized protein</fullName>
    </submittedName>
</protein>
<feature type="region of interest" description="Disordered" evidence="1">
    <location>
        <begin position="31"/>
        <end position="73"/>
    </location>
</feature>
<sequence>MNFQNEILSNQLADGAGGQLLDKVALITKPRAGSARDSAVRPQGSKSSPRILITAKSNNGVRDRSIDKKWLPA</sequence>
<name>A0A2W7C2H7_9HYPH</name>
<feature type="compositionally biased region" description="Basic and acidic residues" evidence="1">
    <location>
        <begin position="61"/>
        <end position="73"/>
    </location>
</feature>
<reference evidence="3" key="1">
    <citation type="submission" date="2017-03" db="EMBL/GenBank/DDBJ databases">
        <authorList>
            <person name="Safronova V.I."/>
            <person name="Sazanova A.L."/>
            <person name="Chirak E.R."/>
        </authorList>
    </citation>
    <scope>NUCLEOTIDE SEQUENCE [LARGE SCALE GENOMIC DNA]</scope>
    <source>
        <strain evidence="3">Ach-343</strain>
    </source>
</reference>
<keyword evidence="3" id="KW-1185">Reference proteome</keyword>
<dbReference type="AlphaFoldDB" id="A0A2W7C2H7"/>
<evidence type="ECO:0000256" key="1">
    <source>
        <dbReference type="SAM" id="MobiDB-lite"/>
    </source>
</evidence>
<dbReference type="RefSeq" id="WP_111545578.1">
    <property type="nucleotide sequence ID" value="NZ_MZXV01000037.1"/>
</dbReference>
<comment type="caution">
    <text evidence="2">The sequence shown here is derived from an EMBL/GenBank/DDBJ whole genome shotgun (WGS) entry which is preliminary data.</text>
</comment>
<evidence type="ECO:0000313" key="3">
    <source>
        <dbReference type="Proteomes" id="UP000248616"/>
    </source>
</evidence>
<dbReference type="Proteomes" id="UP000248616">
    <property type="component" value="Unassembled WGS sequence"/>
</dbReference>
<evidence type="ECO:0000313" key="2">
    <source>
        <dbReference type="EMBL" id="PZV37147.1"/>
    </source>
</evidence>
<organism evidence="2 3">
    <name type="scientific">Mesorhizobium kowhaii</name>
    <dbReference type="NCBI Taxonomy" id="1300272"/>
    <lineage>
        <taxon>Bacteria</taxon>
        <taxon>Pseudomonadati</taxon>
        <taxon>Pseudomonadota</taxon>
        <taxon>Alphaproteobacteria</taxon>
        <taxon>Hyphomicrobiales</taxon>
        <taxon>Phyllobacteriaceae</taxon>
        <taxon>Mesorhizobium</taxon>
    </lineage>
</organism>
<dbReference type="EMBL" id="MZXV01000037">
    <property type="protein sequence ID" value="PZV37147.1"/>
    <property type="molecule type" value="Genomic_DNA"/>
</dbReference>
<proteinExistence type="predicted"/>
<accession>A0A2W7C2H7</accession>